<dbReference type="EMBL" id="MU853339">
    <property type="protein sequence ID" value="KAK4113439.1"/>
    <property type="molecule type" value="Genomic_DNA"/>
</dbReference>
<comment type="caution">
    <text evidence="1">The sequence shown here is derived from an EMBL/GenBank/DDBJ whole genome shotgun (WGS) entry which is preliminary data.</text>
</comment>
<proteinExistence type="predicted"/>
<keyword evidence="2" id="KW-1185">Reference proteome</keyword>
<sequence>MVATPILPPISPVHLSRFAACPAAVCIPFDREQYRLGSIPEVVKSHHERCAVASYRLRGSSIRQLETNRLKLQFPQNTIEWGRGLAALRVRLPLTSGLLVEAGSKATCYCRVWRSGHGGRAVKREALLTAVGLRVLDSEFGTKRPDWTRPNTESRVPVSHTRTLSSFFCTRNPCVDAARDVRHHVVPVSLLMRTTTDGGNRV</sequence>
<reference evidence="1" key="2">
    <citation type="submission" date="2023-05" db="EMBL/GenBank/DDBJ databases">
        <authorList>
            <consortium name="Lawrence Berkeley National Laboratory"/>
            <person name="Steindorff A."/>
            <person name="Hensen N."/>
            <person name="Bonometti L."/>
            <person name="Westerberg I."/>
            <person name="Brannstrom I.O."/>
            <person name="Guillou S."/>
            <person name="Cros-Aarteil S."/>
            <person name="Calhoun S."/>
            <person name="Haridas S."/>
            <person name="Kuo A."/>
            <person name="Mondo S."/>
            <person name="Pangilinan J."/>
            <person name="Riley R."/>
            <person name="Labutti K."/>
            <person name="Andreopoulos B."/>
            <person name="Lipzen A."/>
            <person name="Chen C."/>
            <person name="Yanf M."/>
            <person name="Daum C."/>
            <person name="Ng V."/>
            <person name="Clum A."/>
            <person name="Ohm R."/>
            <person name="Martin F."/>
            <person name="Silar P."/>
            <person name="Natvig D."/>
            <person name="Lalanne C."/>
            <person name="Gautier V."/>
            <person name="Ament-Velasquez S.L."/>
            <person name="Kruys A."/>
            <person name="Hutchinson M.I."/>
            <person name="Powell A.J."/>
            <person name="Barry K."/>
            <person name="Miller A.N."/>
            <person name="Grigoriev I.V."/>
            <person name="Debuchy R."/>
            <person name="Gladieux P."/>
            <person name="Thoren M.H."/>
            <person name="Johannesson H."/>
        </authorList>
    </citation>
    <scope>NUCLEOTIDE SEQUENCE</scope>
    <source>
        <strain evidence="1">CBS 508.74</strain>
    </source>
</reference>
<dbReference type="AlphaFoldDB" id="A0AAN6YUE2"/>
<evidence type="ECO:0000313" key="2">
    <source>
        <dbReference type="Proteomes" id="UP001302812"/>
    </source>
</evidence>
<reference evidence="1" key="1">
    <citation type="journal article" date="2023" name="Mol. Phylogenet. Evol.">
        <title>Genome-scale phylogeny and comparative genomics of the fungal order Sordariales.</title>
        <authorList>
            <person name="Hensen N."/>
            <person name="Bonometti L."/>
            <person name="Westerberg I."/>
            <person name="Brannstrom I.O."/>
            <person name="Guillou S."/>
            <person name="Cros-Aarteil S."/>
            <person name="Calhoun S."/>
            <person name="Haridas S."/>
            <person name="Kuo A."/>
            <person name="Mondo S."/>
            <person name="Pangilinan J."/>
            <person name="Riley R."/>
            <person name="LaButti K."/>
            <person name="Andreopoulos B."/>
            <person name="Lipzen A."/>
            <person name="Chen C."/>
            <person name="Yan M."/>
            <person name="Daum C."/>
            <person name="Ng V."/>
            <person name="Clum A."/>
            <person name="Steindorff A."/>
            <person name="Ohm R.A."/>
            <person name="Martin F."/>
            <person name="Silar P."/>
            <person name="Natvig D.O."/>
            <person name="Lalanne C."/>
            <person name="Gautier V."/>
            <person name="Ament-Velasquez S.L."/>
            <person name="Kruys A."/>
            <person name="Hutchinson M.I."/>
            <person name="Powell A.J."/>
            <person name="Barry K."/>
            <person name="Miller A.N."/>
            <person name="Grigoriev I.V."/>
            <person name="Debuchy R."/>
            <person name="Gladieux P."/>
            <person name="Hiltunen Thoren M."/>
            <person name="Johannesson H."/>
        </authorList>
    </citation>
    <scope>NUCLEOTIDE SEQUENCE</scope>
    <source>
        <strain evidence="1">CBS 508.74</strain>
    </source>
</reference>
<organism evidence="1 2">
    <name type="scientific">Canariomyces notabilis</name>
    <dbReference type="NCBI Taxonomy" id="2074819"/>
    <lineage>
        <taxon>Eukaryota</taxon>
        <taxon>Fungi</taxon>
        <taxon>Dikarya</taxon>
        <taxon>Ascomycota</taxon>
        <taxon>Pezizomycotina</taxon>
        <taxon>Sordariomycetes</taxon>
        <taxon>Sordariomycetidae</taxon>
        <taxon>Sordariales</taxon>
        <taxon>Chaetomiaceae</taxon>
        <taxon>Canariomyces</taxon>
    </lineage>
</organism>
<name>A0AAN6YUE2_9PEZI</name>
<gene>
    <name evidence="1" type="ORF">N656DRAFT_617591</name>
</gene>
<dbReference type="GeneID" id="89934455"/>
<evidence type="ECO:0000313" key="1">
    <source>
        <dbReference type="EMBL" id="KAK4113439.1"/>
    </source>
</evidence>
<dbReference type="Proteomes" id="UP001302812">
    <property type="component" value="Unassembled WGS sequence"/>
</dbReference>
<protein>
    <submittedName>
        <fullName evidence="1">Uncharacterized protein</fullName>
    </submittedName>
</protein>
<dbReference type="RefSeq" id="XP_064671009.1">
    <property type="nucleotide sequence ID" value="XM_064810330.1"/>
</dbReference>
<accession>A0AAN6YUE2</accession>